<dbReference type="InterPro" id="IPR043504">
    <property type="entry name" value="Peptidase_S1_PA_chymotrypsin"/>
</dbReference>
<dbReference type="PRINTS" id="PR00722">
    <property type="entry name" value="CHYMOTRYPSIN"/>
</dbReference>
<evidence type="ECO:0000259" key="10">
    <source>
        <dbReference type="PROSITE" id="PS50240"/>
    </source>
</evidence>
<evidence type="ECO:0000256" key="9">
    <source>
        <dbReference type="RuleBase" id="RU366078"/>
    </source>
</evidence>
<evidence type="ECO:0000313" key="11">
    <source>
        <dbReference type="EMBL" id="KAK5649797.1"/>
    </source>
</evidence>
<comment type="similarity">
    <text evidence="7 9">Belongs to the peptidase S1 family. CLIP subfamily.</text>
</comment>
<dbReference type="GO" id="GO:0006508">
    <property type="term" value="P:proteolysis"/>
    <property type="evidence" value="ECO:0007669"/>
    <property type="project" value="UniProtKB-KW"/>
</dbReference>
<dbReference type="CDD" id="cd00190">
    <property type="entry name" value="Tryp_SPc"/>
    <property type="match status" value="1"/>
</dbReference>
<comment type="caution">
    <text evidence="11">The sequence shown here is derived from an EMBL/GenBank/DDBJ whole genome shotgun (WGS) entry which is preliminary data.</text>
</comment>
<dbReference type="AlphaFoldDB" id="A0AAN7VJQ0"/>
<keyword evidence="3 8" id="KW-0378">Hydrolase</keyword>
<dbReference type="InterPro" id="IPR018114">
    <property type="entry name" value="TRYPSIN_HIS"/>
</dbReference>
<dbReference type="PANTHER" id="PTHR24256">
    <property type="entry name" value="TRYPTASE-RELATED"/>
    <property type="match status" value="1"/>
</dbReference>
<dbReference type="Gene3D" id="2.40.10.10">
    <property type="entry name" value="Trypsin-like serine proteases"/>
    <property type="match status" value="2"/>
</dbReference>
<evidence type="ECO:0000256" key="3">
    <source>
        <dbReference type="ARBA" id="ARBA00022801"/>
    </source>
</evidence>
<dbReference type="InterPro" id="IPR001254">
    <property type="entry name" value="Trypsin_dom"/>
</dbReference>
<keyword evidence="2" id="KW-0732">Signal</keyword>
<organism evidence="11 12">
    <name type="scientific">Pyrocoelia pectoralis</name>
    <dbReference type="NCBI Taxonomy" id="417401"/>
    <lineage>
        <taxon>Eukaryota</taxon>
        <taxon>Metazoa</taxon>
        <taxon>Ecdysozoa</taxon>
        <taxon>Arthropoda</taxon>
        <taxon>Hexapoda</taxon>
        <taxon>Insecta</taxon>
        <taxon>Pterygota</taxon>
        <taxon>Neoptera</taxon>
        <taxon>Endopterygota</taxon>
        <taxon>Coleoptera</taxon>
        <taxon>Polyphaga</taxon>
        <taxon>Elateriformia</taxon>
        <taxon>Elateroidea</taxon>
        <taxon>Lampyridae</taxon>
        <taxon>Lampyrinae</taxon>
        <taxon>Pyrocoelia</taxon>
    </lineage>
</organism>
<dbReference type="Proteomes" id="UP001329430">
    <property type="component" value="Chromosome 1"/>
</dbReference>
<dbReference type="InterPro" id="IPR022700">
    <property type="entry name" value="CLIP"/>
</dbReference>
<dbReference type="InterPro" id="IPR009003">
    <property type="entry name" value="Peptidase_S1_PA"/>
</dbReference>
<dbReference type="SMART" id="SM00020">
    <property type="entry name" value="Tryp_SPc"/>
    <property type="match status" value="1"/>
</dbReference>
<dbReference type="EMBL" id="JAVRBK010000001">
    <property type="protein sequence ID" value="KAK5649797.1"/>
    <property type="molecule type" value="Genomic_DNA"/>
</dbReference>
<sequence length="371" mass="40896">MLNLKETFVISIYIALTYGLKDTCFLPGNKRGVCVDLRQCAELQQRQLQGKISLDRFKLMNKAQCRSSNICCPSKHGIWENSKRTRKSVPISKDEDVKCGIQYSTNRIFGGTMTDLHEFPWMTLLIYQTEKGPGLACGGVLISRKYVLTAAHCVTGTSVRKIGNLIAVRLGEYNIDTPVDCDNDEIDEDCALPHLDIFIESSIPHPNYTAGSSGRYNDIALIKLKQAVNYTKDVQPICLARTSQMPNWNNPGTNLYICGWGQTETRETGSSIKLKAQVPVVRDNICAKSYARSGIVLSNTQICAGGGNEDSCKGDSGGPLMFEDNSDPTEIQWYAVAVISFGAQPCATIGVPAVYTKLTPYLDWIYTTISS</sequence>
<gene>
    <name evidence="11" type="ORF">RI129_000826</name>
</gene>
<keyword evidence="1 8" id="KW-0645">Protease</keyword>
<evidence type="ECO:0000256" key="4">
    <source>
        <dbReference type="ARBA" id="ARBA00022825"/>
    </source>
</evidence>
<reference evidence="11 12" key="1">
    <citation type="journal article" date="2024" name="Insects">
        <title>An Improved Chromosome-Level Genome Assembly of the Firefly Pyrocoelia pectoralis.</title>
        <authorList>
            <person name="Fu X."/>
            <person name="Meyer-Rochow V.B."/>
            <person name="Ballantyne L."/>
            <person name="Zhu X."/>
        </authorList>
    </citation>
    <scope>NUCLEOTIDE SEQUENCE [LARGE SCALE GENOMIC DNA]</scope>
    <source>
        <strain evidence="11">XCY_ONT2</strain>
    </source>
</reference>
<comment type="domain">
    <text evidence="9">The clip domain consists of 35-55 residues which are 'knitted' together usually by 3 conserved disulfide bonds forming a clip-like compact structure.</text>
</comment>
<feature type="domain" description="Peptidase S1" evidence="10">
    <location>
        <begin position="108"/>
        <end position="370"/>
    </location>
</feature>
<comment type="subcellular location">
    <subcellularLocation>
        <location evidence="9">Secreted</location>
    </subcellularLocation>
</comment>
<keyword evidence="4 8" id="KW-0720">Serine protease</keyword>
<dbReference type="FunFam" id="2.40.10.10:FF:000028">
    <property type="entry name" value="Serine protease easter"/>
    <property type="match status" value="1"/>
</dbReference>
<dbReference type="PROSITE" id="PS50240">
    <property type="entry name" value="TRYPSIN_DOM"/>
    <property type="match status" value="1"/>
</dbReference>
<dbReference type="InterPro" id="IPR033116">
    <property type="entry name" value="TRYPSIN_SER"/>
</dbReference>
<dbReference type="PROSITE" id="PS00135">
    <property type="entry name" value="TRYPSIN_SER"/>
    <property type="match status" value="1"/>
</dbReference>
<dbReference type="SUPFAM" id="SSF50494">
    <property type="entry name" value="Trypsin-like serine proteases"/>
    <property type="match status" value="1"/>
</dbReference>
<dbReference type="InterPro" id="IPR051487">
    <property type="entry name" value="Ser/Thr_Proteases_Immune/Dev"/>
</dbReference>
<evidence type="ECO:0000256" key="5">
    <source>
        <dbReference type="ARBA" id="ARBA00023157"/>
    </source>
</evidence>
<dbReference type="Pfam" id="PF12032">
    <property type="entry name" value="CLIP"/>
    <property type="match status" value="1"/>
</dbReference>
<keyword evidence="6" id="KW-0325">Glycoprotein</keyword>
<accession>A0AAN7VJQ0</accession>
<dbReference type="GO" id="GO:0004252">
    <property type="term" value="F:serine-type endopeptidase activity"/>
    <property type="evidence" value="ECO:0007669"/>
    <property type="project" value="UniProtKB-UniRule"/>
</dbReference>
<evidence type="ECO:0000256" key="1">
    <source>
        <dbReference type="ARBA" id="ARBA00022670"/>
    </source>
</evidence>
<dbReference type="Pfam" id="PF00089">
    <property type="entry name" value="Trypsin"/>
    <property type="match status" value="1"/>
</dbReference>
<dbReference type="GO" id="GO:0005576">
    <property type="term" value="C:extracellular region"/>
    <property type="evidence" value="ECO:0007669"/>
    <property type="project" value="UniProtKB-SubCell"/>
</dbReference>
<evidence type="ECO:0000256" key="8">
    <source>
        <dbReference type="RuleBase" id="RU363034"/>
    </source>
</evidence>
<evidence type="ECO:0000256" key="7">
    <source>
        <dbReference type="ARBA" id="ARBA00024195"/>
    </source>
</evidence>
<proteinExistence type="inferred from homology"/>
<keyword evidence="9" id="KW-0964">Secreted</keyword>
<protein>
    <recommendedName>
        <fullName evidence="9">CLIP domain-containing serine protease</fullName>
        <ecNumber evidence="8">3.4.21.-</ecNumber>
    </recommendedName>
</protein>
<dbReference type="InterPro" id="IPR038565">
    <property type="entry name" value="CLIP_sf"/>
</dbReference>
<dbReference type="EC" id="3.4.21.-" evidence="8"/>
<dbReference type="Gene3D" id="3.30.1640.30">
    <property type="match status" value="1"/>
</dbReference>
<keyword evidence="5" id="KW-1015">Disulfide bond</keyword>
<keyword evidence="12" id="KW-1185">Reference proteome</keyword>
<evidence type="ECO:0000256" key="6">
    <source>
        <dbReference type="ARBA" id="ARBA00023180"/>
    </source>
</evidence>
<evidence type="ECO:0000313" key="12">
    <source>
        <dbReference type="Proteomes" id="UP001329430"/>
    </source>
</evidence>
<dbReference type="PROSITE" id="PS00134">
    <property type="entry name" value="TRYPSIN_HIS"/>
    <property type="match status" value="1"/>
</dbReference>
<name>A0AAN7VJQ0_9COLE</name>
<dbReference type="InterPro" id="IPR001314">
    <property type="entry name" value="Peptidase_S1A"/>
</dbReference>
<evidence type="ECO:0000256" key="2">
    <source>
        <dbReference type="ARBA" id="ARBA00022729"/>
    </source>
</evidence>